<evidence type="ECO:0000256" key="3">
    <source>
        <dbReference type="ARBA" id="ARBA00023216"/>
    </source>
</evidence>
<evidence type="ECO:0000313" key="5">
    <source>
        <dbReference type="EMBL" id="KAL3079246.1"/>
    </source>
</evidence>
<dbReference type="FunFam" id="1.10.220.10:FF:000001">
    <property type="entry name" value="Annexin"/>
    <property type="match status" value="1"/>
</dbReference>
<dbReference type="AlphaFoldDB" id="A0ABD2IJE4"/>
<organism evidence="5 6">
    <name type="scientific">Heterodera schachtii</name>
    <name type="common">Sugarbeet cyst nematode worm</name>
    <name type="synonym">Tylenchus schachtii</name>
    <dbReference type="NCBI Taxonomy" id="97005"/>
    <lineage>
        <taxon>Eukaryota</taxon>
        <taxon>Metazoa</taxon>
        <taxon>Ecdysozoa</taxon>
        <taxon>Nematoda</taxon>
        <taxon>Chromadorea</taxon>
        <taxon>Rhabditida</taxon>
        <taxon>Tylenchina</taxon>
        <taxon>Tylenchomorpha</taxon>
        <taxon>Tylenchoidea</taxon>
        <taxon>Heteroderidae</taxon>
        <taxon>Heteroderinae</taxon>
        <taxon>Heterodera</taxon>
    </lineage>
</organism>
<dbReference type="PROSITE" id="PS51897">
    <property type="entry name" value="ANNEXIN_2"/>
    <property type="match status" value="1"/>
</dbReference>
<proteinExistence type="inferred from homology"/>
<dbReference type="Pfam" id="PF00191">
    <property type="entry name" value="Annexin"/>
    <property type="match status" value="2"/>
</dbReference>
<dbReference type="InterPro" id="IPR018502">
    <property type="entry name" value="Annexin_repeat"/>
</dbReference>
<evidence type="ECO:0000256" key="1">
    <source>
        <dbReference type="ARBA" id="ARBA00007831"/>
    </source>
</evidence>
<comment type="similarity">
    <text evidence="1">Belongs to the annexin family.</text>
</comment>
<dbReference type="EMBL" id="JBICCN010000306">
    <property type="protein sequence ID" value="KAL3079246.1"/>
    <property type="molecule type" value="Genomic_DNA"/>
</dbReference>
<name>A0ABD2IJE4_HETSC</name>
<reference evidence="5 6" key="1">
    <citation type="submission" date="2024-10" db="EMBL/GenBank/DDBJ databases">
        <authorList>
            <person name="Kim D."/>
        </authorList>
    </citation>
    <scope>NUCLEOTIDE SEQUENCE [LARGE SCALE GENOMIC DNA]</scope>
    <source>
        <strain evidence="5">Taebaek</strain>
    </source>
</reference>
<feature type="region of interest" description="Disordered" evidence="4">
    <location>
        <begin position="259"/>
        <end position="295"/>
    </location>
</feature>
<dbReference type="PANTHER" id="PTHR10502">
    <property type="entry name" value="ANNEXIN"/>
    <property type="match status" value="1"/>
</dbReference>
<dbReference type="InterPro" id="IPR037104">
    <property type="entry name" value="Annexin_sf"/>
</dbReference>
<keyword evidence="3" id="KW-0041">Annexin</keyword>
<dbReference type="SUPFAM" id="SSF47874">
    <property type="entry name" value="Annexin"/>
    <property type="match status" value="1"/>
</dbReference>
<sequence length="295" mass="33284">MIEILATRTNQQIADLRNVYDTELANTDPQYRLLEAYIKEKTSGPFQHLLVSLLNESRDEETHASDEEMAKKEAEQFFELRRKGLAAKSPWVSKNAAEFNRVFAKGSFSQLRKLFDYYKQIVVQHQKQKRHYKDEYDKSGEYDIEAAITNEFSGIDKDGYLALIKYVRNGPKYFADLLHEAINGIRKSDTDLIRILISRSEIDLAKIKEVYNKLHKTSLERQIEAKTFSNYRSGLLALLSGNISATNGTANAINATENAKNEGKKQEMLNAAATEVSSAGPIGSPPAAENQVGQQ</sequence>
<dbReference type="PANTHER" id="PTHR10502:SF102">
    <property type="entry name" value="ANNEXIN B11"/>
    <property type="match status" value="1"/>
</dbReference>
<dbReference type="SMART" id="SM00335">
    <property type="entry name" value="ANX"/>
    <property type="match status" value="2"/>
</dbReference>
<dbReference type="Gene3D" id="1.10.220.10">
    <property type="entry name" value="Annexin"/>
    <property type="match status" value="3"/>
</dbReference>
<evidence type="ECO:0000256" key="2">
    <source>
        <dbReference type="ARBA" id="ARBA00022737"/>
    </source>
</evidence>
<protein>
    <recommendedName>
        <fullName evidence="7">Annexin</fullName>
    </recommendedName>
</protein>
<dbReference type="Proteomes" id="UP001620645">
    <property type="component" value="Unassembled WGS sequence"/>
</dbReference>
<keyword evidence="2" id="KW-0677">Repeat</keyword>
<accession>A0ABD2IJE4</accession>
<gene>
    <name evidence="5" type="ORF">niasHS_013640</name>
</gene>
<keyword evidence="6" id="KW-1185">Reference proteome</keyword>
<evidence type="ECO:0000256" key="4">
    <source>
        <dbReference type="SAM" id="MobiDB-lite"/>
    </source>
</evidence>
<comment type="caution">
    <text evidence="5">The sequence shown here is derived from an EMBL/GenBank/DDBJ whole genome shotgun (WGS) entry which is preliminary data.</text>
</comment>
<evidence type="ECO:0000313" key="6">
    <source>
        <dbReference type="Proteomes" id="UP001620645"/>
    </source>
</evidence>
<evidence type="ECO:0008006" key="7">
    <source>
        <dbReference type="Google" id="ProtNLM"/>
    </source>
</evidence>